<evidence type="ECO:0000313" key="2">
    <source>
        <dbReference type="EMBL" id="GBO11744.1"/>
    </source>
</evidence>
<dbReference type="EMBL" id="BGPR01036506">
    <property type="protein sequence ID" value="GBO11742.1"/>
    <property type="molecule type" value="Genomic_DNA"/>
</dbReference>
<gene>
    <name evidence="1" type="ORF">AVEN_110417_1</name>
    <name evidence="2" type="ORF">AVEN_177634_1</name>
</gene>
<dbReference type="EMBL" id="BGPR01036509">
    <property type="protein sequence ID" value="GBO11744.1"/>
    <property type="molecule type" value="Genomic_DNA"/>
</dbReference>
<name>A0A4Y2UHS3_ARAVE</name>
<accession>A0A4Y2UHS3</accession>
<evidence type="ECO:0000313" key="1">
    <source>
        <dbReference type="EMBL" id="GBO11742.1"/>
    </source>
</evidence>
<dbReference type="AlphaFoldDB" id="A0A4Y2UHS3"/>
<dbReference type="Proteomes" id="UP000499080">
    <property type="component" value="Unassembled WGS sequence"/>
</dbReference>
<sequence>MGMGTCRINKQGLNNGAGSSFLLPMKGRTLSEESSHVRNEGCNAEATCPKYLSWRRVHPGLFQTRMPRLGGVFPVWFVVWEYDIRI</sequence>
<reference evidence="1 3" key="1">
    <citation type="journal article" date="2019" name="Sci. Rep.">
        <title>Orb-weaving spider Araneus ventricosus genome elucidates the spidroin gene catalogue.</title>
        <authorList>
            <person name="Kono N."/>
            <person name="Nakamura H."/>
            <person name="Ohtoshi R."/>
            <person name="Moran D.A.P."/>
            <person name="Shinohara A."/>
            <person name="Yoshida Y."/>
            <person name="Fujiwara M."/>
            <person name="Mori M."/>
            <person name="Tomita M."/>
            <person name="Arakawa K."/>
        </authorList>
    </citation>
    <scope>NUCLEOTIDE SEQUENCE [LARGE SCALE GENOMIC DNA]</scope>
</reference>
<organism evidence="1 3">
    <name type="scientific">Araneus ventricosus</name>
    <name type="common">Orbweaver spider</name>
    <name type="synonym">Epeira ventricosa</name>
    <dbReference type="NCBI Taxonomy" id="182803"/>
    <lineage>
        <taxon>Eukaryota</taxon>
        <taxon>Metazoa</taxon>
        <taxon>Ecdysozoa</taxon>
        <taxon>Arthropoda</taxon>
        <taxon>Chelicerata</taxon>
        <taxon>Arachnida</taxon>
        <taxon>Araneae</taxon>
        <taxon>Araneomorphae</taxon>
        <taxon>Entelegynae</taxon>
        <taxon>Araneoidea</taxon>
        <taxon>Araneidae</taxon>
        <taxon>Araneus</taxon>
    </lineage>
</organism>
<comment type="caution">
    <text evidence="1">The sequence shown here is derived from an EMBL/GenBank/DDBJ whole genome shotgun (WGS) entry which is preliminary data.</text>
</comment>
<keyword evidence="3" id="KW-1185">Reference proteome</keyword>
<proteinExistence type="predicted"/>
<protein>
    <submittedName>
        <fullName evidence="1">Uncharacterized protein</fullName>
    </submittedName>
</protein>
<evidence type="ECO:0000313" key="3">
    <source>
        <dbReference type="Proteomes" id="UP000499080"/>
    </source>
</evidence>